<evidence type="ECO:0000256" key="1">
    <source>
        <dbReference type="SAM" id="Phobius"/>
    </source>
</evidence>
<keyword evidence="1" id="KW-1133">Transmembrane helix</keyword>
<evidence type="ECO:0000313" key="3">
    <source>
        <dbReference type="EMBL" id="CCA16310.1"/>
    </source>
</evidence>
<proteinExistence type="predicted"/>
<keyword evidence="1" id="KW-0812">Transmembrane</keyword>
<evidence type="ECO:0000313" key="2">
    <source>
        <dbReference type="EMBL" id="CCA15630.1"/>
    </source>
</evidence>
<dbReference type="HOGENOM" id="CLU_026485_0_0_1"/>
<gene>
    <name evidence="2" type="primary">AlNc14C13G1549</name>
    <name evidence="3" type="synonym">AlNc14C20G2085</name>
    <name evidence="2" type="ORF">ALNC14_017730</name>
    <name evidence="3" type="ORF">ALNC14_024530</name>
</gene>
<protein>
    <submittedName>
        <fullName evidence="2">Uncharacterized protein AlNc14C13G1549</fullName>
    </submittedName>
    <submittedName>
        <fullName evidence="3">Uncharacterized protein AlNc14C20G2085</fullName>
    </submittedName>
</protein>
<dbReference type="EMBL" id="FR824065">
    <property type="protein sequence ID" value="CCA16310.1"/>
    <property type="molecule type" value="Genomic_DNA"/>
</dbReference>
<reference evidence="2" key="2">
    <citation type="submission" date="2011-02" db="EMBL/GenBank/DDBJ databases">
        <authorList>
            <person name="MacLean D."/>
        </authorList>
    </citation>
    <scope>NUCLEOTIDE SEQUENCE</scope>
</reference>
<organism evidence="2">
    <name type="scientific">Albugo laibachii Nc14</name>
    <dbReference type="NCBI Taxonomy" id="890382"/>
    <lineage>
        <taxon>Eukaryota</taxon>
        <taxon>Sar</taxon>
        <taxon>Stramenopiles</taxon>
        <taxon>Oomycota</taxon>
        <taxon>Peronosporomycetes</taxon>
        <taxon>Albuginales</taxon>
        <taxon>Albuginaceae</taxon>
        <taxon>Albugo</taxon>
    </lineage>
</organism>
<reference evidence="2" key="1">
    <citation type="journal article" date="2011" name="PLoS Biol.">
        <title>Gene gain and loss during evolution of obligate parasitism in the white rust pathogen of Arabidopsis thaliana.</title>
        <authorList>
            <person name="Kemen E."/>
            <person name="Gardiner A."/>
            <person name="Schultz-Larsen T."/>
            <person name="Kemen A.C."/>
            <person name="Balmuth A.L."/>
            <person name="Robert-Seilaniantz A."/>
            <person name="Bailey K."/>
            <person name="Holub E."/>
            <person name="Studholme D.J."/>
            <person name="Maclean D."/>
            <person name="Jones J.D."/>
        </authorList>
    </citation>
    <scope>NUCLEOTIDE SEQUENCE</scope>
</reference>
<name>F0W3I7_9STRA</name>
<dbReference type="EMBL" id="FR824058">
    <property type="protein sequence ID" value="CCA15630.1"/>
    <property type="molecule type" value="Genomic_DNA"/>
</dbReference>
<feature type="transmembrane region" description="Helical" evidence="1">
    <location>
        <begin position="42"/>
        <end position="59"/>
    </location>
</feature>
<dbReference type="AlphaFoldDB" id="F0W3I7"/>
<keyword evidence="1" id="KW-0472">Membrane</keyword>
<sequence>MPPISDEEVAQLLLYEQRDRHSWRLNYRDVGRIFSPFNKRKGAFILALFSFLALLFHIYSVSLLRDTKATLLDLIFPDMCHEHTTAQLTMRLKNPSYCSPNVRSITYTIVAKGPGTVIASVQIPPFKLLSDEFIKLLELQIQIYLSPVELAGVLEKHNHNLLIRERYILEIDCFLVPLTKTMQSSREISSEHVLFSHDSNEGRNDTVEQLLLQILKTISLSHFRVQDDKTHDRVFAFTTVEFGYQSRIQWNLPSVSLLLESAQYGPILQAGMEHFVLGSGNTHITAFTVLRRNETKSLLLMLKSYLASKQDLEMSVRGSERHNECYFLQLLHYMRINFVIPSQVDGKPVFLRDYAIQPYLKQLDSKTRVCLLQLNVSISVNNPLPITFQLLKTKFDLYYKAESMRSLYPGESRMPMLNAEVFKYLPHWRELPDKAFLAHINETYNIVWAAHEENKVLLQVNIQNFDVCTKLFQLYLRDQLSFTIWSGILELSIAGDNLLIPFQFSDIHVTPHHF</sequence>
<accession>F0W3I7</accession>